<evidence type="ECO:0000313" key="4">
    <source>
        <dbReference type="Proteomes" id="UP001302120"/>
    </source>
</evidence>
<dbReference type="InterPro" id="IPR029058">
    <property type="entry name" value="AB_hydrolase_fold"/>
</dbReference>
<comment type="caution">
    <text evidence="3">The sequence shown here is derived from an EMBL/GenBank/DDBJ whole genome shotgun (WGS) entry which is preliminary data.</text>
</comment>
<evidence type="ECO:0000313" key="3">
    <source>
        <dbReference type="EMBL" id="MEA5583647.1"/>
    </source>
</evidence>
<reference evidence="3 4" key="1">
    <citation type="submission" date="2023-12" db="EMBL/GenBank/DDBJ databases">
        <title>Baltic Sea Cyanobacteria.</title>
        <authorList>
            <person name="Delbaje E."/>
            <person name="Fewer D.P."/>
            <person name="Shishido T.K."/>
        </authorList>
    </citation>
    <scope>NUCLEOTIDE SEQUENCE [LARGE SCALE GENOMIC DNA]</scope>
    <source>
        <strain evidence="3 4">UHCC-0300</strain>
    </source>
</reference>
<organism evidence="3 4">
    <name type="scientific">Nodularia harveyana UHCC-0300</name>
    <dbReference type="NCBI Taxonomy" id="2974287"/>
    <lineage>
        <taxon>Bacteria</taxon>
        <taxon>Bacillati</taxon>
        <taxon>Cyanobacteriota</taxon>
        <taxon>Cyanophyceae</taxon>
        <taxon>Nostocales</taxon>
        <taxon>Nodulariaceae</taxon>
        <taxon>Nodularia</taxon>
    </lineage>
</organism>
<accession>A0ABU5UJ99</accession>
<dbReference type="Pfam" id="PF07859">
    <property type="entry name" value="Abhydrolase_3"/>
    <property type="match status" value="1"/>
</dbReference>
<dbReference type="PANTHER" id="PTHR48081">
    <property type="entry name" value="AB HYDROLASE SUPERFAMILY PROTEIN C4A8.06C"/>
    <property type="match status" value="1"/>
</dbReference>
<dbReference type="InterPro" id="IPR013094">
    <property type="entry name" value="AB_hydrolase_3"/>
</dbReference>
<name>A0ABU5UJ99_9CYAN</name>
<keyword evidence="4" id="KW-1185">Reference proteome</keyword>
<dbReference type="PANTHER" id="PTHR48081:SF8">
    <property type="entry name" value="ALPHA_BETA HYDROLASE FOLD-3 DOMAIN-CONTAINING PROTEIN-RELATED"/>
    <property type="match status" value="1"/>
</dbReference>
<dbReference type="Proteomes" id="UP001302120">
    <property type="component" value="Unassembled WGS sequence"/>
</dbReference>
<dbReference type="EMBL" id="JAYGHG010000051">
    <property type="protein sequence ID" value="MEA5583647.1"/>
    <property type="molecule type" value="Genomic_DNA"/>
</dbReference>
<dbReference type="Gene3D" id="3.40.50.1820">
    <property type="entry name" value="alpha/beta hydrolase"/>
    <property type="match status" value="1"/>
</dbReference>
<proteinExistence type="predicted"/>
<sequence>MQGKEPKTPIHPEILELVKTIKKRMDELGHPPMSELTPEASRFFYQEAIKLYHLTTEEAVTIEDRWIERLGDTPIAIRVYTPGDEVDNINSIKEKSTPYPILVYFQGGGWVFGDLESADAPCSFFCKHINCIVVSVQYRQAPEYKFPIPLLDALEAIKWVHKNSQSLGGDAHKIAVGGESAGANLAAVAAIQLRDEGNILLVAQLLITPVTQYGFNTQSYQAGHTKGLSLETMKWFWNHYLENDLQGEEYYVSPLKVQDARNLPPCLIVTAEHDPLRDDGLLYAQHLQSFQVKVKVLHYESFIHSFIRMIRVIEDTRQALYEIAINFREILYSS</sequence>
<keyword evidence="1 3" id="KW-0378">Hydrolase</keyword>
<protein>
    <submittedName>
        <fullName evidence="3">Alpha/beta hydrolase</fullName>
    </submittedName>
</protein>
<evidence type="ECO:0000259" key="2">
    <source>
        <dbReference type="Pfam" id="PF07859"/>
    </source>
</evidence>
<evidence type="ECO:0000256" key="1">
    <source>
        <dbReference type="ARBA" id="ARBA00022801"/>
    </source>
</evidence>
<dbReference type="RefSeq" id="WP_323197944.1">
    <property type="nucleotide sequence ID" value="NZ_JAYGHG010000051.1"/>
</dbReference>
<dbReference type="SUPFAM" id="SSF53474">
    <property type="entry name" value="alpha/beta-Hydrolases"/>
    <property type="match status" value="1"/>
</dbReference>
<dbReference type="GO" id="GO:0016787">
    <property type="term" value="F:hydrolase activity"/>
    <property type="evidence" value="ECO:0007669"/>
    <property type="project" value="UniProtKB-KW"/>
</dbReference>
<gene>
    <name evidence="3" type="ORF">VB620_20175</name>
</gene>
<feature type="domain" description="Alpha/beta hydrolase fold-3" evidence="2">
    <location>
        <begin position="102"/>
        <end position="307"/>
    </location>
</feature>
<dbReference type="InterPro" id="IPR050300">
    <property type="entry name" value="GDXG_lipolytic_enzyme"/>
</dbReference>